<evidence type="ECO:0000313" key="2">
    <source>
        <dbReference type="EMBL" id="MFD0861888.1"/>
    </source>
</evidence>
<evidence type="ECO:0008006" key="4">
    <source>
        <dbReference type="Google" id="ProtNLM"/>
    </source>
</evidence>
<evidence type="ECO:0000256" key="1">
    <source>
        <dbReference type="SAM" id="Phobius"/>
    </source>
</evidence>
<gene>
    <name evidence="2" type="ORF">ACFQ1M_06690</name>
</gene>
<keyword evidence="1" id="KW-0472">Membrane</keyword>
<keyword evidence="1" id="KW-1133">Transmembrane helix</keyword>
<keyword evidence="1" id="KW-0812">Transmembrane</keyword>
<comment type="caution">
    <text evidence="2">The sequence shown here is derived from an EMBL/GenBank/DDBJ whole genome shotgun (WGS) entry which is preliminary data.</text>
</comment>
<dbReference type="RefSeq" id="WP_386405757.1">
    <property type="nucleotide sequence ID" value="NZ_JBHTJH010000004.1"/>
</dbReference>
<reference evidence="3" key="1">
    <citation type="journal article" date="2019" name="Int. J. Syst. Evol. Microbiol.">
        <title>The Global Catalogue of Microorganisms (GCM) 10K type strain sequencing project: providing services to taxonomists for standard genome sequencing and annotation.</title>
        <authorList>
            <consortium name="The Broad Institute Genomics Platform"/>
            <consortium name="The Broad Institute Genome Sequencing Center for Infectious Disease"/>
            <person name="Wu L."/>
            <person name="Ma J."/>
        </authorList>
    </citation>
    <scope>NUCLEOTIDE SEQUENCE [LARGE SCALE GENOMIC DNA]</scope>
    <source>
        <strain evidence="3">CCUG 62952</strain>
    </source>
</reference>
<evidence type="ECO:0000313" key="3">
    <source>
        <dbReference type="Proteomes" id="UP001596978"/>
    </source>
</evidence>
<proteinExistence type="predicted"/>
<protein>
    <recommendedName>
        <fullName evidence="4">YbbR-like domain-containing protein</fullName>
    </recommendedName>
</protein>
<accession>A0ABW3CZ40</accession>
<organism evidence="2 3">
    <name type="scientific">Sungkyunkwania multivorans</name>
    <dbReference type="NCBI Taxonomy" id="1173618"/>
    <lineage>
        <taxon>Bacteria</taxon>
        <taxon>Pseudomonadati</taxon>
        <taxon>Bacteroidota</taxon>
        <taxon>Flavobacteriia</taxon>
        <taxon>Flavobacteriales</taxon>
        <taxon>Flavobacteriaceae</taxon>
        <taxon>Sungkyunkwania</taxon>
    </lineage>
</organism>
<dbReference type="EMBL" id="JBHTJH010000004">
    <property type="protein sequence ID" value="MFD0861888.1"/>
    <property type="molecule type" value="Genomic_DNA"/>
</dbReference>
<dbReference type="Proteomes" id="UP001596978">
    <property type="component" value="Unassembled WGS sequence"/>
</dbReference>
<sequence length="321" mass="36147">MLRQILRFLFEEFLRKLKMKIFLIFLGVSLILWFITKLSMNYTGVVSARVLYSQLAGDKLLLNRDDPEIPLLVSTNGYRMLGYLFTPPKVKVNASGATQIQGVNHYITTFEQFNALAQQLPGDVKLERIALDSLFLDLGVNKTKRIPVTSMLEVNFKKGFSLYSEIKLQPDSITVSGAENLIDSLQLLTTEEKQLQEISQDFEEPLRLDIPAIYGGLDFSATSVVAKGVVDRFTEKSVVVPISLKNVPEGKEVKLFPAEVTVRYNVAFQDLEAVNVSQFVIECDFASLNENQNLVATIVSSPEKARMPRIVNNDIDYLIKQ</sequence>
<keyword evidence="3" id="KW-1185">Reference proteome</keyword>
<feature type="transmembrane region" description="Helical" evidence="1">
    <location>
        <begin position="21"/>
        <end position="40"/>
    </location>
</feature>
<dbReference type="Gene3D" id="2.170.120.40">
    <property type="entry name" value="YbbR-like domain"/>
    <property type="match status" value="1"/>
</dbReference>
<name>A0ABW3CZ40_9FLAO</name>